<proteinExistence type="predicted"/>
<dbReference type="EMBL" id="AWFB01000016">
    <property type="protein sequence ID" value="RAN33874.1"/>
    <property type="molecule type" value="Genomic_DNA"/>
</dbReference>
<reference evidence="1 2" key="1">
    <citation type="submission" date="2013-04" db="EMBL/GenBank/DDBJ databases">
        <title>Hyphomonas sp. T24B3 Genome Sequencing.</title>
        <authorList>
            <person name="Lai Q."/>
            <person name="Shao Z."/>
        </authorList>
    </citation>
    <scope>NUCLEOTIDE SEQUENCE [LARGE SCALE GENOMIC DNA]</scope>
    <source>
        <strain evidence="1 2">T24B3</strain>
    </source>
</reference>
<keyword evidence="2" id="KW-1185">Reference proteome</keyword>
<organism evidence="1 2">
    <name type="scientific">Hyphomonas pacifica</name>
    <dbReference type="NCBI Taxonomy" id="1280941"/>
    <lineage>
        <taxon>Bacteria</taxon>
        <taxon>Pseudomonadati</taxon>
        <taxon>Pseudomonadota</taxon>
        <taxon>Alphaproteobacteria</taxon>
        <taxon>Hyphomonadales</taxon>
        <taxon>Hyphomonadaceae</taxon>
        <taxon>Hyphomonas</taxon>
    </lineage>
</organism>
<gene>
    <name evidence="1" type="ORF">HY3_11945</name>
</gene>
<evidence type="ECO:0000313" key="1">
    <source>
        <dbReference type="EMBL" id="RAN33874.1"/>
    </source>
</evidence>
<accession>A0A328JWQ0</accession>
<evidence type="ECO:0000313" key="2">
    <source>
        <dbReference type="Proteomes" id="UP000249123"/>
    </source>
</evidence>
<dbReference type="Proteomes" id="UP000249123">
    <property type="component" value="Unassembled WGS sequence"/>
</dbReference>
<accession>A0A062U162</accession>
<dbReference type="STRING" id="1280941.HY2_15690"/>
<comment type="caution">
    <text evidence="1">The sequence shown here is derived from an EMBL/GenBank/DDBJ whole genome shotgun (WGS) entry which is preliminary data.</text>
</comment>
<dbReference type="AlphaFoldDB" id="A0A062U162"/>
<protein>
    <submittedName>
        <fullName evidence="1">Uncharacterized protein</fullName>
    </submittedName>
</protein>
<name>A0A062U162_9PROT</name>
<sequence>MLDAGKQEDLTLAAQRGDLFGQFMTEMDYAMPGEKIVSLRLTPGESVEGGQKISSGRIELLDVGGWSTIIPVVGLRACQPDPE</sequence>